<evidence type="ECO:0000313" key="2">
    <source>
        <dbReference type="Proteomes" id="UP000242715"/>
    </source>
</evidence>
<name>A0A2Z6PKK5_TRISU</name>
<evidence type="ECO:0000313" key="1">
    <source>
        <dbReference type="EMBL" id="GAU51295.1"/>
    </source>
</evidence>
<reference evidence="2" key="1">
    <citation type="journal article" date="2017" name="Front. Plant Sci.">
        <title>Climate Clever Clovers: New Paradigm to Reduce the Environmental Footprint of Ruminants by Breeding Low Methanogenic Forages Utilizing Haplotype Variation.</title>
        <authorList>
            <person name="Kaur P."/>
            <person name="Appels R."/>
            <person name="Bayer P.E."/>
            <person name="Keeble-Gagnere G."/>
            <person name="Wang J."/>
            <person name="Hirakawa H."/>
            <person name="Shirasawa K."/>
            <person name="Vercoe P."/>
            <person name="Stefanova K."/>
            <person name="Durmic Z."/>
            <person name="Nichols P."/>
            <person name="Revell C."/>
            <person name="Isobe S.N."/>
            <person name="Edwards D."/>
            <person name="Erskine W."/>
        </authorList>
    </citation>
    <scope>NUCLEOTIDE SEQUENCE [LARGE SCALE GENOMIC DNA]</scope>
    <source>
        <strain evidence="2">cv. Daliak</strain>
    </source>
</reference>
<protein>
    <submittedName>
        <fullName evidence="1">Uncharacterized protein</fullName>
    </submittedName>
</protein>
<dbReference type="Proteomes" id="UP000242715">
    <property type="component" value="Unassembled WGS sequence"/>
</dbReference>
<dbReference type="EMBL" id="DF975063">
    <property type="protein sequence ID" value="GAU51295.1"/>
    <property type="molecule type" value="Genomic_DNA"/>
</dbReference>
<proteinExistence type="predicted"/>
<accession>A0A2Z6PKK5</accession>
<dbReference type="AlphaFoldDB" id="A0A2Z6PKK5"/>
<keyword evidence="2" id="KW-1185">Reference proteome</keyword>
<sequence length="131" mass="14798">MPYPLIFENEVVKQTSNVDDVGAKMYTIMSKTKEFRDPSRVTLLAAIGNVIFETTLLDLGSSSKYVLLATIRKNPKLKIQPATSVLQFFDTLVSKLCRKLEGVDMQASDFKFNQDLVIDMEEKGLIPYNTK</sequence>
<organism evidence="1 2">
    <name type="scientific">Trifolium subterraneum</name>
    <name type="common">Subterranean clover</name>
    <dbReference type="NCBI Taxonomy" id="3900"/>
    <lineage>
        <taxon>Eukaryota</taxon>
        <taxon>Viridiplantae</taxon>
        <taxon>Streptophyta</taxon>
        <taxon>Embryophyta</taxon>
        <taxon>Tracheophyta</taxon>
        <taxon>Spermatophyta</taxon>
        <taxon>Magnoliopsida</taxon>
        <taxon>eudicotyledons</taxon>
        <taxon>Gunneridae</taxon>
        <taxon>Pentapetalae</taxon>
        <taxon>rosids</taxon>
        <taxon>fabids</taxon>
        <taxon>Fabales</taxon>
        <taxon>Fabaceae</taxon>
        <taxon>Papilionoideae</taxon>
        <taxon>50 kb inversion clade</taxon>
        <taxon>NPAAA clade</taxon>
        <taxon>Hologalegina</taxon>
        <taxon>IRL clade</taxon>
        <taxon>Trifolieae</taxon>
        <taxon>Trifolium</taxon>
    </lineage>
</organism>
<gene>
    <name evidence="1" type="ORF">TSUD_240280</name>
</gene>